<reference evidence="3" key="1">
    <citation type="submission" date="2022-11" db="EMBL/GenBank/DDBJ databases">
        <authorList>
            <person name="Somphong A."/>
            <person name="Phongsopitanun W."/>
        </authorList>
    </citation>
    <scope>NUCLEOTIDE SEQUENCE</scope>
    <source>
        <strain evidence="3">Pm04-4</strain>
    </source>
</reference>
<organism evidence="3 4">
    <name type="scientific">Paractinoplanes pyxinae</name>
    <dbReference type="NCBI Taxonomy" id="2997416"/>
    <lineage>
        <taxon>Bacteria</taxon>
        <taxon>Bacillati</taxon>
        <taxon>Actinomycetota</taxon>
        <taxon>Actinomycetes</taxon>
        <taxon>Micromonosporales</taxon>
        <taxon>Micromonosporaceae</taxon>
        <taxon>Paractinoplanes</taxon>
    </lineage>
</organism>
<dbReference type="InterPro" id="IPR000792">
    <property type="entry name" value="Tscrpt_reg_LuxR_C"/>
</dbReference>
<keyword evidence="1" id="KW-0238">DNA-binding</keyword>
<name>A0ABT4AY39_9ACTN</name>
<evidence type="ECO:0000259" key="2">
    <source>
        <dbReference type="PROSITE" id="PS50043"/>
    </source>
</evidence>
<dbReference type="InterPro" id="IPR036388">
    <property type="entry name" value="WH-like_DNA-bd_sf"/>
</dbReference>
<dbReference type="RefSeq" id="WP_267563207.1">
    <property type="nucleotide sequence ID" value="NZ_JAPNTZ010000004.1"/>
</dbReference>
<dbReference type="Pfam" id="PF00196">
    <property type="entry name" value="GerE"/>
    <property type="match status" value="1"/>
</dbReference>
<protein>
    <submittedName>
        <fullName evidence="3">LuxR C-terminal-related transcriptional regulator</fullName>
    </submittedName>
</protein>
<dbReference type="CDD" id="cd06170">
    <property type="entry name" value="LuxR_C_like"/>
    <property type="match status" value="1"/>
</dbReference>
<dbReference type="SUPFAM" id="SSF46894">
    <property type="entry name" value="C-terminal effector domain of the bipartite response regulators"/>
    <property type="match status" value="1"/>
</dbReference>
<dbReference type="SUPFAM" id="SSF52540">
    <property type="entry name" value="P-loop containing nucleoside triphosphate hydrolases"/>
    <property type="match status" value="1"/>
</dbReference>
<evidence type="ECO:0000256" key="1">
    <source>
        <dbReference type="ARBA" id="ARBA00023125"/>
    </source>
</evidence>
<dbReference type="InterPro" id="IPR041664">
    <property type="entry name" value="AAA_16"/>
</dbReference>
<dbReference type="PRINTS" id="PR00038">
    <property type="entry name" value="HTHLUXR"/>
</dbReference>
<dbReference type="PANTHER" id="PTHR43214">
    <property type="entry name" value="TWO-COMPONENT RESPONSE REGULATOR"/>
    <property type="match status" value="1"/>
</dbReference>
<proteinExistence type="predicted"/>
<dbReference type="InterPro" id="IPR016032">
    <property type="entry name" value="Sig_transdc_resp-reg_C-effctor"/>
</dbReference>
<dbReference type="PROSITE" id="PS50043">
    <property type="entry name" value="HTH_LUXR_2"/>
    <property type="match status" value="1"/>
</dbReference>
<evidence type="ECO:0000313" key="3">
    <source>
        <dbReference type="EMBL" id="MCY1139130.1"/>
    </source>
</evidence>
<dbReference type="Gene3D" id="1.10.10.10">
    <property type="entry name" value="Winged helix-like DNA-binding domain superfamily/Winged helix DNA-binding domain"/>
    <property type="match status" value="1"/>
</dbReference>
<dbReference type="SMART" id="SM00421">
    <property type="entry name" value="HTH_LUXR"/>
    <property type="match status" value="1"/>
</dbReference>
<feature type="domain" description="HTH luxR-type" evidence="2">
    <location>
        <begin position="748"/>
        <end position="813"/>
    </location>
</feature>
<sequence>MDFGAALLVTGDPGAGKTTYLRALAERADGARVLWAHGGAADYQALDQLLTPLHDELGPDDPLRIALGLAGGPEPALMRVSHATVALLRHAAERQPLLALIDAGEILDEKSARVLTFAARRLAGSRIAMIFAARAGSPHDLLLRAGLPEHRIEPLDAGAAARLIRERHPAVAGHVLERIVAEAGGNPGALLEHAAALTAGQLSGAEPVPSPLPVGEGVRARTAALLAGFPAPTREVLLLAALDETGDLTAVRAAAGGADVLAALAPAVERGYLRVDERARILRFGPVLPRAAVVGHAADPQTRRAHRALAAVWAHDPDRHLRHLAAAGGSTNAERAARLRTAAESAILRGGTGAAIESLTRAAELTPDAGLRARWTLEAACLRAGLDDDLAAAHRQLVAAIETYGKKLDPALAGALHTLAVTCWLSGDPAQWQAFERVTARCDPGPPVGLRIVAAGLGNPVALTAELLDEIDAAAARLDDEDPVTITRTALACIYADRLAACRVPLARVIDGGPAALASPATVPAGFDRWHSGQWDELLDLTASGTAGRDRAVLGSLRALVAVARGDAAPAELPGTAVGEQFANQVWALAAIGAGDHAEAYRQAAAISRAGTLAPYTPHALWVLFELVEGALGAGLRKEAEAHVEAMRRAGLAAVSPRLALVVGGCAAMVSDDPDAYAAAVAVPEAERWPFDLGRVHLAYGRHLRRHRRSAAARAQLASALEIFERLGARPWIRQAAGELRAEGGASGLLAEGALSPQERRIAELAAAGLTNKQIAAETGLSSRTVGNHLYRVFPKLGITSRAALRDALSSWWRRPS</sequence>
<gene>
    <name evidence="3" type="ORF">OWR29_14120</name>
</gene>
<dbReference type="InterPro" id="IPR027417">
    <property type="entry name" value="P-loop_NTPase"/>
</dbReference>
<dbReference type="InterPro" id="IPR039420">
    <property type="entry name" value="WalR-like"/>
</dbReference>
<evidence type="ECO:0000313" key="4">
    <source>
        <dbReference type="Proteomes" id="UP001151002"/>
    </source>
</evidence>
<dbReference type="EMBL" id="JAPNTZ010000004">
    <property type="protein sequence ID" value="MCY1139130.1"/>
    <property type="molecule type" value="Genomic_DNA"/>
</dbReference>
<accession>A0ABT4AY39</accession>
<keyword evidence="4" id="KW-1185">Reference proteome</keyword>
<dbReference type="Pfam" id="PF13191">
    <property type="entry name" value="AAA_16"/>
    <property type="match status" value="1"/>
</dbReference>
<comment type="caution">
    <text evidence="3">The sequence shown here is derived from an EMBL/GenBank/DDBJ whole genome shotgun (WGS) entry which is preliminary data.</text>
</comment>
<dbReference type="PANTHER" id="PTHR43214:SF42">
    <property type="entry name" value="TRANSCRIPTIONAL REGULATORY PROTEIN DESR"/>
    <property type="match status" value="1"/>
</dbReference>
<dbReference type="Proteomes" id="UP001151002">
    <property type="component" value="Unassembled WGS sequence"/>
</dbReference>
<dbReference type="PROSITE" id="PS00622">
    <property type="entry name" value="HTH_LUXR_1"/>
    <property type="match status" value="1"/>
</dbReference>